<evidence type="ECO:0000313" key="8">
    <source>
        <dbReference type="EMBL" id="QDU38508.1"/>
    </source>
</evidence>
<evidence type="ECO:0000259" key="7">
    <source>
        <dbReference type="PROSITE" id="PS50850"/>
    </source>
</evidence>
<keyword evidence="3 6" id="KW-0812">Transmembrane</keyword>
<dbReference type="PANTHER" id="PTHR23504:SF15">
    <property type="entry name" value="MAJOR FACILITATOR SUPERFAMILY (MFS) PROFILE DOMAIN-CONTAINING PROTEIN"/>
    <property type="match status" value="1"/>
</dbReference>
<accession>A0A517Z7R0</accession>
<proteinExistence type="predicted"/>
<dbReference type="KEGG" id="mri:Mal4_28360"/>
<gene>
    <name evidence="8" type="primary">tetA</name>
    <name evidence="8" type="ORF">Mal4_28360</name>
</gene>
<evidence type="ECO:0000256" key="6">
    <source>
        <dbReference type="SAM" id="Phobius"/>
    </source>
</evidence>
<feature type="transmembrane region" description="Helical" evidence="6">
    <location>
        <begin position="170"/>
        <end position="192"/>
    </location>
</feature>
<evidence type="ECO:0000256" key="1">
    <source>
        <dbReference type="ARBA" id="ARBA00004141"/>
    </source>
</evidence>
<sequence>MNSSPRTRLLLIFLVVVIDLLGFGIVLPLLPRYGDYFRASDSWLAEGLAAIGFGLSESAAAHLRSSDGVTLGLLMASFSACQFVFAPIWGRVSDRIGRRPILLLGLAGSTLSYLLFGYVSALSPDAMLAGLCPLGWLFVARIGAGVAGATIPTAQAYIADSTDETGRGKGMALVGAAFGVGFTLGPLLGAAFVSNDRMAPPSAAPGYLAAALSGMAFLLALVRLPESLREQSQAARRGWFSLSEVKAALSRPMIRPLLLTMFLTTFAFAQFESTLSLLTKHFGIAQRNNFLLFAYIGLVLTLSQGILVRRLLPRLGEFRMALTGATLMVAGLVLLGVTAQMESTQMLYAVLPVSVIGFSALTPSLQAMLSLNSSDEEQGGVLGVGQSMTAMARILGPIAGLTLFNFGVAIPYWAAAGVMGLGVLLVAALPAKRPVQA</sequence>
<dbReference type="PRINTS" id="PR01035">
    <property type="entry name" value="TCRTETA"/>
</dbReference>
<evidence type="ECO:0000256" key="5">
    <source>
        <dbReference type="ARBA" id="ARBA00023136"/>
    </source>
</evidence>
<dbReference type="OrthoDB" id="9793283at2"/>
<comment type="subcellular location">
    <subcellularLocation>
        <location evidence="1">Membrane</location>
        <topology evidence="1">Multi-pass membrane protein</topology>
    </subcellularLocation>
</comment>
<evidence type="ECO:0000256" key="3">
    <source>
        <dbReference type="ARBA" id="ARBA00022692"/>
    </source>
</evidence>
<reference evidence="8 9" key="1">
    <citation type="submission" date="2019-02" db="EMBL/GenBank/DDBJ databases">
        <title>Deep-cultivation of Planctomycetes and their phenomic and genomic characterization uncovers novel biology.</title>
        <authorList>
            <person name="Wiegand S."/>
            <person name="Jogler M."/>
            <person name="Boedeker C."/>
            <person name="Pinto D."/>
            <person name="Vollmers J."/>
            <person name="Rivas-Marin E."/>
            <person name="Kohn T."/>
            <person name="Peeters S.H."/>
            <person name="Heuer A."/>
            <person name="Rast P."/>
            <person name="Oberbeckmann S."/>
            <person name="Bunk B."/>
            <person name="Jeske O."/>
            <person name="Meyerdierks A."/>
            <person name="Storesund J.E."/>
            <person name="Kallscheuer N."/>
            <person name="Luecker S."/>
            <person name="Lage O.M."/>
            <person name="Pohl T."/>
            <person name="Merkel B.J."/>
            <person name="Hornburger P."/>
            <person name="Mueller R.-W."/>
            <person name="Bruemmer F."/>
            <person name="Labrenz M."/>
            <person name="Spormann A.M."/>
            <person name="Op den Camp H."/>
            <person name="Overmann J."/>
            <person name="Amann R."/>
            <person name="Jetten M.S.M."/>
            <person name="Mascher T."/>
            <person name="Medema M.H."/>
            <person name="Devos D.P."/>
            <person name="Kaster A.-K."/>
            <person name="Ovreas L."/>
            <person name="Rohde M."/>
            <person name="Galperin M.Y."/>
            <person name="Jogler C."/>
        </authorList>
    </citation>
    <scope>NUCLEOTIDE SEQUENCE [LARGE SCALE GENOMIC DNA]</scope>
    <source>
        <strain evidence="8 9">Mal4</strain>
    </source>
</reference>
<dbReference type="PROSITE" id="PS50850">
    <property type="entry name" value="MFS"/>
    <property type="match status" value="1"/>
</dbReference>
<protein>
    <submittedName>
        <fullName evidence="8">Tetracycline resistance protein, class B</fullName>
    </submittedName>
</protein>
<evidence type="ECO:0000256" key="4">
    <source>
        <dbReference type="ARBA" id="ARBA00022989"/>
    </source>
</evidence>
<dbReference type="GO" id="GO:0016020">
    <property type="term" value="C:membrane"/>
    <property type="evidence" value="ECO:0007669"/>
    <property type="project" value="UniProtKB-SubCell"/>
</dbReference>
<dbReference type="GO" id="GO:0022857">
    <property type="term" value="F:transmembrane transporter activity"/>
    <property type="evidence" value="ECO:0007669"/>
    <property type="project" value="InterPro"/>
</dbReference>
<feature type="domain" description="Major facilitator superfamily (MFS) profile" evidence="7">
    <location>
        <begin position="8"/>
        <end position="434"/>
    </location>
</feature>
<feature type="transmembrane region" description="Helical" evidence="6">
    <location>
        <begin position="347"/>
        <end position="369"/>
    </location>
</feature>
<evidence type="ECO:0000256" key="2">
    <source>
        <dbReference type="ARBA" id="ARBA00022448"/>
    </source>
</evidence>
<feature type="transmembrane region" description="Helical" evidence="6">
    <location>
        <begin position="204"/>
        <end position="222"/>
    </location>
</feature>
<dbReference type="SUPFAM" id="SSF103473">
    <property type="entry name" value="MFS general substrate transporter"/>
    <property type="match status" value="1"/>
</dbReference>
<feature type="transmembrane region" description="Helical" evidence="6">
    <location>
        <begin position="69"/>
        <end position="89"/>
    </location>
</feature>
<keyword evidence="9" id="KW-1185">Reference proteome</keyword>
<evidence type="ECO:0000313" key="9">
    <source>
        <dbReference type="Proteomes" id="UP000320496"/>
    </source>
</evidence>
<dbReference type="EMBL" id="CP036275">
    <property type="protein sequence ID" value="QDU38508.1"/>
    <property type="molecule type" value="Genomic_DNA"/>
</dbReference>
<organism evidence="8 9">
    <name type="scientific">Maioricimonas rarisocia</name>
    <dbReference type="NCBI Taxonomy" id="2528026"/>
    <lineage>
        <taxon>Bacteria</taxon>
        <taxon>Pseudomonadati</taxon>
        <taxon>Planctomycetota</taxon>
        <taxon>Planctomycetia</taxon>
        <taxon>Planctomycetales</taxon>
        <taxon>Planctomycetaceae</taxon>
        <taxon>Maioricimonas</taxon>
    </lineage>
</organism>
<keyword evidence="2" id="KW-0813">Transport</keyword>
<dbReference type="InterPro" id="IPR001958">
    <property type="entry name" value="Tet-R_TetA/multi-R_MdtG-like"/>
</dbReference>
<keyword evidence="5 6" id="KW-0472">Membrane</keyword>
<dbReference type="InterPro" id="IPR011701">
    <property type="entry name" value="MFS"/>
</dbReference>
<keyword evidence="4 6" id="KW-1133">Transmembrane helix</keyword>
<name>A0A517Z7R0_9PLAN</name>
<dbReference type="PANTHER" id="PTHR23504">
    <property type="entry name" value="MAJOR FACILITATOR SUPERFAMILY DOMAIN-CONTAINING PROTEIN 10"/>
    <property type="match status" value="1"/>
</dbReference>
<dbReference type="InterPro" id="IPR020846">
    <property type="entry name" value="MFS_dom"/>
</dbReference>
<dbReference type="Pfam" id="PF07690">
    <property type="entry name" value="MFS_1"/>
    <property type="match status" value="1"/>
</dbReference>
<dbReference type="Gene3D" id="1.20.1250.20">
    <property type="entry name" value="MFS general substrate transporter like domains"/>
    <property type="match status" value="1"/>
</dbReference>
<feature type="transmembrane region" description="Helical" evidence="6">
    <location>
        <begin position="101"/>
        <end position="122"/>
    </location>
</feature>
<feature type="transmembrane region" description="Helical" evidence="6">
    <location>
        <begin position="410"/>
        <end position="431"/>
    </location>
</feature>
<feature type="transmembrane region" description="Helical" evidence="6">
    <location>
        <begin position="290"/>
        <end position="308"/>
    </location>
</feature>
<feature type="transmembrane region" description="Helical" evidence="6">
    <location>
        <begin position="134"/>
        <end position="158"/>
    </location>
</feature>
<dbReference type="RefSeq" id="WP_145369783.1">
    <property type="nucleotide sequence ID" value="NZ_CP036275.1"/>
</dbReference>
<feature type="transmembrane region" description="Helical" evidence="6">
    <location>
        <begin position="320"/>
        <end position="341"/>
    </location>
</feature>
<feature type="transmembrane region" description="Helical" evidence="6">
    <location>
        <begin position="9"/>
        <end position="30"/>
    </location>
</feature>
<dbReference type="InterPro" id="IPR036259">
    <property type="entry name" value="MFS_trans_sf"/>
</dbReference>
<dbReference type="AlphaFoldDB" id="A0A517Z7R0"/>
<dbReference type="Proteomes" id="UP000320496">
    <property type="component" value="Chromosome"/>
</dbReference>